<dbReference type="InterPro" id="IPR019410">
    <property type="entry name" value="Methyltransf_16"/>
</dbReference>
<dbReference type="InterPro" id="IPR029063">
    <property type="entry name" value="SAM-dependent_MTases_sf"/>
</dbReference>
<accession>A0A317XJP2</accession>
<sequence>MSVDNDNNIAARVDPTRCLPRVKTQPSAADVFCALCHLALLYSPKSLGRTQAELYSRLSRSTHAHATTDRDDRAYIDAFDAARVDDNERRFAMDWITRIIGSGLDWIDVDVDADGDADAGLHASTEAEAEGELLAPDALLDLAGRVLGGHAGLEEAGAISRDFAFPLLDPVIVEGVNAEPPHLDVGAIQVTLRDDPLPPSTTSDEAAHDSYHGAAAAVGVQTWGSAIIMSDTLVRHPALFHPALSSPSAPPLDASPTSQSRLEIAELGAGTGLVGMVTAKLLDCLHVPAHLMLTDYHDQVLTNLDHNVRHNFGTLLPTDSCVSVRVERLDWQHLHQELLLGAPSQRKRYDLLLLADVVYAPEHAAWIHSSISTLLKKPQDEHEASKHHARAHIFIAVRTSGKFEGLPATVEDAFRTAGGPSRWALPSLSSSNCATPLETTPGTPDPISSLTHPALVDNPHASKPHHTLLHSRIDAIQTASPPQLSILAKRRLPKRAGVGRLDEQEYLWFEVGWT</sequence>
<dbReference type="GO" id="GO:0008757">
    <property type="term" value="F:S-adenosylmethionine-dependent methyltransferase activity"/>
    <property type="evidence" value="ECO:0007669"/>
    <property type="project" value="UniProtKB-ARBA"/>
</dbReference>
<dbReference type="Pfam" id="PF10294">
    <property type="entry name" value="Methyltransf_16"/>
    <property type="match status" value="1"/>
</dbReference>
<dbReference type="Gene3D" id="3.40.50.150">
    <property type="entry name" value="Vaccinia Virus protein VP39"/>
    <property type="match status" value="1"/>
</dbReference>
<proteinExistence type="predicted"/>
<dbReference type="PANTHER" id="PTHR14614">
    <property type="entry name" value="HEPATOCELLULAR CARCINOMA-ASSOCIATED ANTIGEN"/>
    <property type="match status" value="1"/>
</dbReference>
<evidence type="ECO:0008006" key="3">
    <source>
        <dbReference type="Google" id="ProtNLM"/>
    </source>
</evidence>
<name>A0A317XJP2_9BASI</name>
<organism evidence="1 2">
    <name type="scientific">Testicularia cyperi</name>
    <dbReference type="NCBI Taxonomy" id="1882483"/>
    <lineage>
        <taxon>Eukaryota</taxon>
        <taxon>Fungi</taxon>
        <taxon>Dikarya</taxon>
        <taxon>Basidiomycota</taxon>
        <taxon>Ustilaginomycotina</taxon>
        <taxon>Ustilaginomycetes</taxon>
        <taxon>Ustilaginales</taxon>
        <taxon>Anthracoideaceae</taxon>
        <taxon>Testicularia</taxon>
    </lineage>
</organism>
<dbReference type="OrthoDB" id="433955at2759"/>
<protein>
    <recommendedName>
        <fullName evidence="3">S-adenosyl-L-methionine-dependent methyltransferase</fullName>
    </recommendedName>
</protein>
<dbReference type="AlphaFoldDB" id="A0A317XJP2"/>
<evidence type="ECO:0000313" key="1">
    <source>
        <dbReference type="EMBL" id="PWY98495.1"/>
    </source>
</evidence>
<keyword evidence="2" id="KW-1185">Reference proteome</keyword>
<dbReference type="EMBL" id="KZ819198">
    <property type="protein sequence ID" value="PWY98495.1"/>
    <property type="molecule type" value="Genomic_DNA"/>
</dbReference>
<dbReference type="InParanoid" id="A0A317XJP2"/>
<dbReference type="Proteomes" id="UP000246740">
    <property type="component" value="Unassembled WGS sequence"/>
</dbReference>
<evidence type="ECO:0000313" key="2">
    <source>
        <dbReference type="Proteomes" id="UP000246740"/>
    </source>
</evidence>
<dbReference type="PANTHER" id="PTHR14614:SF147">
    <property type="entry name" value="S-ADENOSYLMETHIONINE-DEPENDENT METHYLTRANSFERASE OF THE SEVEN BETA-STRAND FAMILY"/>
    <property type="match status" value="1"/>
</dbReference>
<dbReference type="STRING" id="1882483.A0A317XJP2"/>
<gene>
    <name evidence="1" type="ORF">BCV70DRAFT_201807</name>
</gene>
<reference evidence="1 2" key="1">
    <citation type="journal article" date="2018" name="Mol. Biol. Evol.">
        <title>Broad Genomic Sampling Reveals a Smut Pathogenic Ancestry of the Fungal Clade Ustilaginomycotina.</title>
        <authorList>
            <person name="Kijpornyongpan T."/>
            <person name="Mondo S.J."/>
            <person name="Barry K."/>
            <person name="Sandor L."/>
            <person name="Lee J."/>
            <person name="Lipzen A."/>
            <person name="Pangilinan J."/>
            <person name="LaButti K."/>
            <person name="Hainaut M."/>
            <person name="Henrissat B."/>
            <person name="Grigoriev I.V."/>
            <person name="Spatafora J.W."/>
            <person name="Aime M.C."/>
        </authorList>
    </citation>
    <scope>NUCLEOTIDE SEQUENCE [LARGE SCALE GENOMIC DNA]</scope>
    <source>
        <strain evidence="1 2">MCA 3645</strain>
    </source>
</reference>